<keyword evidence="4" id="KW-0863">Zinc-finger</keyword>
<dbReference type="Proteomes" id="UP001328107">
    <property type="component" value="Unassembled WGS sequence"/>
</dbReference>
<dbReference type="PROSITE" id="PS50158">
    <property type="entry name" value="ZF_CCHC"/>
    <property type="match status" value="1"/>
</dbReference>
<evidence type="ECO:0000256" key="2">
    <source>
        <dbReference type="ARBA" id="ARBA00022723"/>
    </source>
</evidence>
<evidence type="ECO:0000256" key="1">
    <source>
        <dbReference type="ARBA" id="ARBA00022679"/>
    </source>
</evidence>
<keyword evidence="4" id="KW-0862">Zinc</keyword>
<organism evidence="6 7">
    <name type="scientific">Pristionchus mayeri</name>
    <dbReference type="NCBI Taxonomy" id="1317129"/>
    <lineage>
        <taxon>Eukaryota</taxon>
        <taxon>Metazoa</taxon>
        <taxon>Ecdysozoa</taxon>
        <taxon>Nematoda</taxon>
        <taxon>Chromadorea</taxon>
        <taxon>Rhabditida</taxon>
        <taxon>Rhabditina</taxon>
        <taxon>Diplogasteromorpha</taxon>
        <taxon>Diplogasteroidea</taxon>
        <taxon>Neodiplogasteridae</taxon>
        <taxon>Pristionchus</taxon>
    </lineage>
</organism>
<dbReference type="InterPro" id="IPR001878">
    <property type="entry name" value="Znf_CCHC"/>
</dbReference>
<dbReference type="AlphaFoldDB" id="A0AAN5D728"/>
<evidence type="ECO:0000259" key="5">
    <source>
        <dbReference type="PROSITE" id="PS50158"/>
    </source>
</evidence>
<dbReference type="Pfam" id="PF03828">
    <property type="entry name" value="PAP_assoc"/>
    <property type="match status" value="1"/>
</dbReference>
<feature type="non-terminal residue" evidence="6">
    <location>
        <position position="1"/>
    </location>
</feature>
<evidence type="ECO:0000256" key="3">
    <source>
        <dbReference type="ARBA" id="ARBA00022842"/>
    </source>
</evidence>
<accession>A0AAN5D728</accession>
<dbReference type="InterPro" id="IPR002058">
    <property type="entry name" value="PAP_assoc"/>
</dbReference>
<sequence>YMILLIHFLQRLKPHPLLPVLQEMGDMKEILVDGWDVYFCDKAPKLNWSQCNLSVGELFMQFLEYYLNFDWDNQVVQIRQTNVLTKHEKCWDKPMCIEDPFELERNLGYRINRPMFTFIMTAFEVSHLLVFSSLKEGCIFNRVSGEERDDVIGEHGNSLLTKCRNLAGYPPCFKCGRDGHTPERCLYR</sequence>
<gene>
    <name evidence="6" type="ORF">PMAYCL1PPCAC_27938</name>
</gene>
<dbReference type="PANTHER" id="PTHR12271:SF66">
    <property type="entry name" value="TERMINAL URIDYLYLTRANSFERASE TAILOR"/>
    <property type="match status" value="1"/>
</dbReference>
<dbReference type="Gene3D" id="1.10.1410.10">
    <property type="match status" value="1"/>
</dbReference>
<comment type="caution">
    <text evidence="6">The sequence shown here is derived from an EMBL/GenBank/DDBJ whole genome shotgun (WGS) entry which is preliminary data.</text>
</comment>
<dbReference type="PANTHER" id="PTHR12271">
    <property type="entry name" value="POLY A POLYMERASE CID PAP -RELATED"/>
    <property type="match status" value="1"/>
</dbReference>
<reference evidence="7" key="1">
    <citation type="submission" date="2022-10" db="EMBL/GenBank/DDBJ databases">
        <title>Genome assembly of Pristionchus species.</title>
        <authorList>
            <person name="Yoshida K."/>
            <person name="Sommer R.J."/>
        </authorList>
    </citation>
    <scope>NUCLEOTIDE SEQUENCE [LARGE SCALE GENOMIC DNA]</scope>
    <source>
        <strain evidence="7">RS5460</strain>
    </source>
</reference>
<dbReference type="GO" id="GO:0031123">
    <property type="term" value="P:RNA 3'-end processing"/>
    <property type="evidence" value="ECO:0007669"/>
    <property type="project" value="TreeGrafter"/>
</dbReference>
<protein>
    <recommendedName>
        <fullName evidence="5">CCHC-type domain-containing protein</fullName>
    </recommendedName>
</protein>
<dbReference type="EMBL" id="BTRK01000006">
    <property type="protein sequence ID" value="GMR57743.1"/>
    <property type="molecule type" value="Genomic_DNA"/>
</dbReference>
<dbReference type="SUPFAM" id="SSF81631">
    <property type="entry name" value="PAP/OAS1 substrate-binding domain"/>
    <property type="match status" value="1"/>
</dbReference>
<proteinExistence type="predicted"/>
<keyword evidence="1" id="KW-0808">Transferase</keyword>
<feature type="domain" description="CCHC-type" evidence="5">
    <location>
        <begin position="172"/>
        <end position="185"/>
    </location>
</feature>
<keyword evidence="3" id="KW-0460">Magnesium</keyword>
<dbReference type="GO" id="GO:0050265">
    <property type="term" value="F:RNA uridylyltransferase activity"/>
    <property type="evidence" value="ECO:0007669"/>
    <property type="project" value="TreeGrafter"/>
</dbReference>
<evidence type="ECO:0000313" key="7">
    <source>
        <dbReference type="Proteomes" id="UP001328107"/>
    </source>
</evidence>
<name>A0AAN5D728_9BILA</name>
<evidence type="ECO:0000313" key="6">
    <source>
        <dbReference type="EMBL" id="GMR57743.1"/>
    </source>
</evidence>
<dbReference type="GO" id="GO:0003676">
    <property type="term" value="F:nucleic acid binding"/>
    <property type="evidence" value="ECO:0007669"/>
    <property type="project" value="InterPro"/>
</dbReference>
<keyword evidence="7" id="KW-1185">Reference proteome</keyword>
<dbReference type="GO" id="GO:0008270">
    <property type="term" value="F:zinc ion binding"/>
    <property type="evidence" value="ECO:0007669"/>
    <property type="project" value="UniProtKB-KW"/>
</dbReference>
<evidence type="ECO:0000256" key="4">
    <source>
        <dbReference type="PROSITE-ProRule" id="PRU00047"/>
    </source>
</evidence>
<keyword evidence="2" id="KW-0479">Metal-binding</keyword>